<feature type="transmembrane region" description="Helical" evidence="6">
    <location>
        <begin position="287"/>
        <end position="309"/>
    </location>
</feature>
<dbReference type="InterPro" id="IPR011701">
    <property type="entry name" value="MFS"/>
</dbReference>
<dbReference type="Proteomes" id="UP000438448">
    <property type="component" value="Unassembled WGS sequence"/>
</dbReference>
<dbReference type="EMBL" id="WEGK01000014">
    <property type="protein sequence ID" value="MQY22576.1"/>
    <property type="molecule type" value="Genomic_DNA"/>
</dbReference>
<evidence type="ECO:0000256" key="1">
    <source>
        <dbReference type="ARBA" id="ARBA00004651"/>
    </source>
</evidence>
<dbReference type="PANTHER" id="PTHR23501">
    <property type="entry name" value="MAJOR FACILITATOR SUPERFAMILY"/>
    <property type="match status" value="1"/>
</dbReference>
<dbReference type="Pfam" id="PF07690">
    <property type="entry name" value="MFS_1"/>
    <property type="match status" value="2"/>
</dbReference>
<feature type="transmembrane region" description="Helical" evidence="6">
    <location>
        <begin position="155"/>
        <end position="174"/>
    </location>
</feature>
<reference evidence="8 9" key="1">
    <citation type="submission" date="2019-10" db="EMBL/GenBank/DDBJ databases">
        <title>Nocardia macrotermitis sp. nov. and Nocardia aurantia sp. nov., isolated from the gut of fungus growing-termite Macrotermes natalensis.</title>
        <authorList>
            <person name="Benndorf R."/>
            <person name="Schwitalla J."/>
            <person name="Martin K."/>
            <person name="De Beer W."/>
            <person name="Kaster A.-K."/>
            <person name="Vollmers J."/>
            <person name="Poulsen M."/>
            <person name="Beemelmanns C."/>
        </authorList>
    </citation>
    <scope>NUCLEOTIDE SEQUENCE [LARGE SCALE GENOMIC DNA]</scope>
    <source>
        <strain evidence="8 9">RB20</strain>
    </source>
</reference>
<proteinExistence type="predicted"/>
<evidence type="ECO:0000259" key="7">
    <source>
        <dbReference type="PROSITE" id="PS50850"/>
    </source>
</evidence>
<dbReference type="RefSeq" id="WP_153414293.1">
    <property type="nucleotide sequence ID" value="NZ_WEGK01000014.1"/>
</dbReference>
<feature type="transmembrane region" description="Helical" evidence="6">
    <location>
        <begin position="99"/>
        <end position="123"/>
    </location>
</feature>
<feature type="transmembrane region" description="Helical" evidence="6">
    <location>
        <begin position="69"/>
        <end position="87"/>
    </location>
</feature>
<dbReference type="InterPro" id="IPR020846">
    <property type="entry name" value="MFS_dom"/>
</dbReference>
<evidence type="ECO:0000256" key="6">
    <source>
        <dbReference type="SAM" id="Phobius"/>
    </source>
</evidence>
<keyword evidence="9" id="KW-1185">Reference proteome</keyword>
<feature type="transmembrane region" description="Helical" evidence="6">
    <location>
        <begin position="392"/>
        <end position="413"/>
    </location>
</feature>
<dbReference type="OrthoDB" id="3390851at2"/>
<feature type="transmembrane region" description="Helical" evidence="6">
    <location>
        <begin position="419"/>
        <end position="443"/>
    </location>
</feature>
<feature type="transmembrane region" description="Helical" evidence="6">
    <location>
        <begin position="455"/>
        <end position="479"/>
    </location>
</feature>
<evidence type="ECO:0000313" key="8">
    <source>
        <dbReference type="EMBL" id="MQY22576.1"/>
    </source>
</evidence>
<gene>
    <name evidence="8" type="primary">mdtL_4</name>
    <name evidence="8" type="ORF">NRB20_56940</name>
</gene>
<protein>
    <submittedName>
        <fullName evidence="8">Multidrug resistance protein MdtL</fullName>
    </submittedName>
</protein>
<dbReference type="SUPFAM" id="SSF103473">
    <property type="entry name" value="MFS general substrate transporter"/>
    <property type="match status" value="1"/>
</dbReference>
<keyword evidence="4 6" id="KW-1133">Transmembrane helix</keyword>
<dbReference type="PROSITE" id="PS50850">
    <property type="entry name" value="MFS"/>
    <property type="match status" value="1"/>
</dbReference>
<evidence type="ECO:0000256" key="5">
    <source>
        <dbReference type="ARBA" id="ARBA00023136"/>
    </source>
</evidence>
<name>A0A7K0D9X7_9NOCA</name>
<sequence>MATLPNTPESDDIEQPDTGRLADDASRWRILAIVVAMVLLSEVTTFQLTMVGSALQKITKTFSDVGADINWAVILPGIVGAATTPILGKLSDMWGKKRIFLLCGVFFLVGSLLDAITSNWWVFLIGRGLQAFTVAMTVITYGLVRDLLPRKHIPISLGVVASGVGFSAVLGPVVAGLLVDNFDWRAMFWFLAIYVVAAMAVMAVVVPESKLRVRQRIQPFGILALSAGTMLILIYVDKGQEWKWGHPATLAWLIGGLLLVAAFVLIEFRSSAPIMDVRLLLSPKVALTLLLMLFGVGVLAVMPTATGYMTQTPSPDGLKESVVQGVVAQAHQMTGVTLPASLVHVGLDPGYHYGSGFSLLAYALHIGITTGIVAMIVGPISGLLARRIGVRFHAIVACVITAVCAAGFALAIPHYSWQIFAILAGVFGIGFALFYTAGSVLIVDALPEEQQGIGSGMLGVTMGLGSAIGTAILAAFQAAHPLQAHIDVMGHSVTQPIPQVFADRAYVLTFWFMAALVLVALVIALVMRHGRKPSTAGIITA</sequence>
<keyword evidence="5 6" id="KW-0472">Membrane</keyword>
<dbReference type="InterPro" id="IPR036259">
    <property type="entry name" value="MFS_trans_sf"/>
</dbReference>
<evidence type="ECO:0000256" key="3">
    <source>
        <dbReference type="ARBA" id="ARBA00022692"/>
    </source>
</evidence>
<evidence type="ECO:0000313" key="9">
    <source>
        <dbReference type="Proteomes" id="UP000438448"/>
    </source>
</evidence>
<dbReference type="GO" id="GO:0005886">
    <property type="term" value="C:plasma membrane"/>
    <property type="evidence" value="ECO:0007669"/>
    <property type="project" value="UniProtKB-SubCell"/>
</dbReference>
<dbReference type="Gene3D" id="1.20.1250.20">
    <property type="entry name" value="MFS general substrate transporter like domains"/>
    <property type="match status" value="2"/>
</dbReference>
<feature type="transmembrane region" description="Helical" evidence="6">
    <location>
        <begin position="359"/>
        <end position="385"/>
    </location>
</feature>
<comment type="subcellular location">
    <subcellularLocation>
        <location evidence="1">Cell membrane</location>
        <topology evidence="1">Multi-pass membrane protein</topology>
    </subcellularLocation>
</comment>
<feature type="transmembrane region" description="Helical" evidence="6">
    <location>
        <begin position="129"/>
        <end position="148"/>
    </location>
</feature>
<keyword evidence="2" id="KW-0813">Transport</keyword>
<accession>A0A7K0D9X7</accession>
<feature type="transmembrane region" description="Helical" evidence="6">
    <location>
        <begin position="217"/>
        <end position="236"/>
    </location>
</feature>
<evidence type="ECO:0000256" key="4">
    <source>
        <dbReference type="ARBA" id="ARBA00022989"/>
    </source>
</evidence>
<comment type="caution">
    <text evidence="8">The sequence shown here is derived from an EMBL/GenBank/DDBJ whole genome shotgun (WGS) entry which is preliminary data.</text>
</comment>
<organism evidence="8 9">
    <name type="scientific">Nocardia macrotermitis</name>
    <dbReference type="NCBI Taxonomy" id="2585198"/>
    <lineage>
        <taxon>Bacteria</taxon>
        <taxon>Bacillati</taxon>
        <taxon>Actinomycetota</taxon>
        <taxon>Actinomycetes</taxon>
        <taxon>Mycobacteriales</taxon>
        <taxon>Nocardiaceae</taxon>
        <taxon>Nocardia</taxon>
    </lineage>
</organism>
<evidence type="ECO:0000256" key="2">
    <source>
        <dbReference type="ARBA" id="ARBA00022448"/>
    </source>
</evidence>
<feature type="domain" description="Major facilitator superfamily (MFS) profile" evidence="7">
    <location>
        <begin position="33"/>
        <end position="532"/>
    </location>
</feature>
<dbReference type="AlphaFoldDB" id="A0A7K0D9X7"/>
<feature type="transmembrane region" description="Helical" evidence="6">
    <location>
        <begin position="30"/>
        <end position="49"/>
    </location>
</feature>
<feature type="transmembrane region" description="Helical" evidence="6">
    <location>
        <begin position="186"/>
        <end position="205"/>
    </location>
</feature>
<keyword evidence="3 6" id="KW-0812">Transmembrane</keyword>
<feature type="transmembrane region" description="Helical" evidence="6">
    <location>
        <begin position="505"/>
        <end position="526"/>
    </location>
</feature>
<dbReference type="PANTHER" id="PTHR23501:SF197">
    <property type="entry name" value="COMD"/>
    <property type="match status" value="1"/>
</dbReference>
<feature type="transmembrane region" description="Helical" evidence="6">
    <location>
        <begin position="248"/>
        <end position="266"/>
    </location>
</feature>
<dbReference type="GO" id="GO:0022857">
    <property type="term" value="F:transmembrane transporter activity"/>
    <property type="evidence" value="ECO:0007669"/>
    <property type="project" value="InterPro"/>
</dbReference>